<dbReference type="Proteomes" id="UP001454036">
    <property type="component" value="Unassembled WGS sequence"/>
</dbReference>
<dbReference type="PANTHER" id="PTHR33591">
    <property type="entry name" value="BETA-CAROTENE ISOMERASE D27"/>
    <property type="match status" value="1"/>
</dbReference>
<dbReference type="InterPro" id="IPR038938">
    <property type="entry name" value="D27-like"/>
</dbReference>
<evidence type="ECO:0000313" key="2">
    <source>
        <dbReference type="EMBL" id="GAA0140679.1"/>
    </source>
</evidence>
<reference evidence="2 3" key="1">
    <citation type="submission" date="2024-01" db="EMBL/GenBank/DDBJ databases">
        <title>The complete chloroplast genome sequence of Lithospermum erythrorhizon: insights into the phylogenetic relationship among Boraginaceae species and the maternal lineages of purple gromwells.</title>
        <authorList>
            <person name="Okada T."/>
            <person name="Watanabe K."/>
        </authorList>
    </citation>
    <scope>NUCLEOTIDE SEQUENCE [LARGE SCALE GENOMIC DNA]</scope>
</reference>
<dbReference type="GO" id="GO:0005506">
    <property type="term" value="F:iron ion binding"/>
    <property type="evidence" value="ECO:0007669"/>
    <property type="project" value="InterPro"/>
</dbReference>
<comment type="caution">
    <text evidence="2">The sequence shown here is derived from an EMBL/GenBank/DDBJ whole genome shotgun (WGS) entry which is preliminary data.</text>
</comment>
<dbReference type="EMBL" id="BAABME010000205">
    <property type="protein sequence ID" value="GAA0140679.1"/>
    <property type="molecule type" value="Genomic_DNA"/>
</dbReference>
<dbReference type="GO" id="GO:0016853">
    <property type="term" value="F:isomerase activity"/>
    <property type="evidence" value="ECO:0007669"/>
    <property type="project" value="UniProtKB-KW"/>
</dbReference>
<sequence>MAKCTCDLKNQLILSSLHQLAKMTIMLVHPIQFSVATKQIISTGTKMNHKKHTFHLSCSSPQSQNVSITKPRTDYKADGLFDKLFLNLFRQKMVQEIGWDSQKPGYDGLIEVANRLILGRTNSETKDSALLLLLPPSTIQCEDTEILVSAVVVGPVSKDYHTFGWRQGVCHDGWVTAISCQWLMGPCKVNSVELPDGKSWTSGVLVEKCKYLEESKCVGICINTCKLPTQEFFQDYMGVPLLMEPNFNDYSCQFKFGVAPPEPQHDSALREPCLEICPNASRRRKISIDNSLSTKCPKS</sequence>
<dbReference type="InterPro" id="IPR025114">
    <property type="entry name" value="D27-like_C"/>
</dbReference>
<dbReference type="AlphaFoldDB" id="A0AAV3NMU2"/>
<dbReference type="PANTHER" id="PTHR33591:SF2">
    <property type="entry name" value="BETA-CAROTENE ISOMERASE D27"/>
    <property type="match status" value="1"/>
</dbReference>
<evidence type="ECO:0000259" key="1">
    <source>
        <dbReference type="Pfam" id="PF13225"/>
    </source>
</evidence>
<accession>A0AAV3NMU2</accession>
<protein>
    <submittedName>
        <fullName evidence="2">Isomerase</fullName>
    </submittedName>
</protein>
<dbReference type="Pfam" id="PF13225">
    <property type="entry name" value="D27-like_C"/>
    <property type="match status" value="1"/>
</dbReference>
<keyword evidence="2" id="KW-0413">Isomerase</keyword>
<name>A0AAV3NMU2_LITER</name>
<organism evidence="2 3">
    <name type="scientific">Lithospermum erythrorhizon</name>
    <name type="common">Purple gromwell</name>
    <name type="synonym">Lithospermum officinale var. erythrorhizon</name>
    <dbReference type="NCBI Taxonomy" id="34254"/>
    <lineage>
        <taxon>Eukaryota</taxon>
        <taxon>Viridiplantae</taxon>
        <taxon>Streptophyta</taxon>
        <taxon>Embryophyta</taxon>
        <taxon>Tracheophyta</taxon>
        <taxon>Spermatophyta</taxon>
        <taxon>Magnoliopsida</taxon>
        <taxon>eudicotyledons</taxon>
        <taxon>Gunneridae</taxon>
        <taxon>Pentapetalae</taxon>
        <taxon>asterids</taxon>
        <taxon>lamiids</taxon>
        <taxon>Boraginales</taxon>
        <taxon>Boraginaceae</taxon>
        <taxon>Boraginoideae</taxon>
        <taxon>Lithospermeae</taxon>
        <taxon>Lithospermum</taxon>
    </lineage>
</organism>
<feature type="domain" description="Beta-carotene isomerase D27-like C-terminal" evidence="1">
    <location>
        <begin position="182"/>
        <end position="263"/>
    </location>
</feature>
<gene>
    <name evidence="2" type="ORF">LIER_01984</name>
</gene>
<keyword evidence="3" id="KW-1185">Reference proteome</keyword>
<proteinExistence type="predicted"/>
<evidence type="ECO:0000313" key="3">
    <source>
        <dbReference type="Proteomes" id="UP001454036"/>
    </source>
</evidence>